<feature type="non-terminal residue" evidence="1">
    <location>
        <position position="1130"/>
    </location>
</feature>
<protein>
    <submittedName>
        <fullName evidence="1">Uncharacterized protein</fullName>
    </submittedName>
</protein>
<reference evidence="1 2" key="1">
    <citation type="journal article" date="2018" name="J. Allergy Clin. Immunol.">
        <title>High-quality assembly of Dermatophagoides pteronyssinus genome and transcriptome reveals a wide range of novel allergens.</title>
        <authorList>
            <person name="Liu X.Y."/>
            <person name="Yang K.Y."/>
            <person name="Wang M.Q."/>
            <person name="Kwok J.S."/>
            <person name="Zeng X."/>
            <person name="Yang Z."/>
            <person name="Xiao X.J."/>
            <person name="Lau C.P."/>
            <person name="Li Y."/>
            <person name="Huang Z.M."/>
            <person name="Ba J.G."/>
            <person name="Yim A.K."/>
            <person name="Ouyang C.Y."/>
            <person name="Ngai S.M."/>
            <person name="Chan T.F."/>
            <person name="Leung E.L."/>
            <person name="Liu L."/>
            <person name="Liu Z.G."/>
            <person name="Tsui S.K."/>
        </authorList>
    </citation>
    <scope>NUCLEOTIDE SEQUENCE [LARGE SCALE GENOMIC DNA]</scope>
    <source>
        <strain evidence="1">Derp</strain>
    </source>
</reference>
<evidence type="ECO:0000313" key="1">
    <source>
        <dbReference type="EMBL" id="KAH9417785.1"/>
    </source>
</evidence>
<dbReference type="PANTHER" id="PTHR12563">
    <property type="entry name" value="GLYCEROL-3-PHOSPHATE ACYLTRANSFERASE"/>
    <property type="match status" value="1"/>
</dbReference>
<sequence length="1130" mass="133690">MKPIPEELKNKLWACRRNITMLPARRWDKYQTLNLKIELMYLHEQLVELLEPDEDVPDALLKMMILYDGRVNDFLKRFDLPEVNNRSVKNKDIVQQKEKLSLDSSITKIRVDQLPMFDGEFSNWKVYKGMVENLLIYNISFNEELKKSILLKTMTNEPARIVNNLIGQQMSSPDIWKKICEKFDVHQDAILEIKNELNLIHQIDNENQTLNLKKEKDIVEFKNEQSSTPVEELMEPELEKDLNFDNDDLNNDRDKDDVIEFKRRFDQVIGRFFDPYEYLDLRKLKLSSWNREVLTNDWDERLSDHNINGALSLLDCVEELKKLKMNRNLVTGGDVHAFADVKFHFPNKVTIWSDSMMNLHRHGSSFKNLELADRSRIIDSNYCLKNFKFVVDANCFDFKDSNLFKTHRISSLSTKDFEFADQVEDFVEKLLPIGNTAIYRWNLIFKLAQHGHDVDKIKLPIIIDDIIEIKTRDPNYCPIWIPKKFVFGFSFIFGKIDLLPLGNTSMKRMILIYRFYRNRKKMIYDNEIFSKLDNRKFEWIFFPPGAFVIAYGRQQPTNVDVLETNGIWPIRLKVFRFKFKRTGIHDLVSYDRIFRCNLWLIVLLDDNELIFPFRAGSVMKQKHSKIKFDVPNLNLCSIRTFVLFKLLFLIVLNYFLSHSNFFKQNILKQSNSSNNHNHNNNGNDDDNLISNSTSQTSYENIISLTFYYAWHVITRKINHNYPDVRKNVLKSESVTRAIEQVSCDQYRIKTLTKQQPQQQVKNICHQDVKNENEYQQFIRKNRHKAFELYEELSSCISSSLLRIAGWILYRLLSRMFNSVQFSKAQIEQIRQRQKLFDNKNKQQQQQQKSDIPIIYLPLHRSVQQVCIVPVSISYEKSIEGTNLVVREQMDLPQQQQQQQRKSSDTFITTIMAIWKTLRSNYGAVRVDFDEEIRRRYRCCDSLAKHVLYDAYRDSSLMSTHLVSFLLLNKYRSKGTTIEQLTQDLDWLRQTICRDKQQNLSINAISLHTFVQQTEISSLIYDPSTFVSNLSINKREFFQRCRTICSLLQNEFIFTKSCQSLDHMLAKTFIDSFCKHDIFNYTMANGHSNGYKPIIMDNNNNNNIINIDEKILLKMLITQAKQMAHNGYIYY</sequence>
<name>A0ABQ8J5F3_DERPT</name>
<gene>
    <name evidence="1" type="ORF">DERP_013560</name>
</gene>
<organism evidence="1 2">
    <name type="scientific">Dermatophagoides pteronyssinus</name>
    <name type="common">European house dust mite</name>
    <dbReference type="NCBI Taxonomy" id="6956"/>
    <lineage>
        <taxon>Eukaryota</taxon>
        <taxon>Metazoa</taxon>
        <taxon>Ecdysozoa</taxon>
        <taxon>Arthropoda</taxon>
        <taxon>Chelicerata</taxon>
        <taxon>Arachnida</taxon>
        <taxon>Acari</taxon>
        <taxon>Acariformes</taxon>
        <taxon>Sarcoptiformes</taxon>
        <taxon>Astigmata</taxon>
        <taxon>Psoroptidia</taxon>
        <taxon>Analgoidea</taxon>
        <taxon>Pyroglyphidae</taxon>
        <taxon>Dermatophagoidinae</taxon>
        <taxon>Dermatophagoides</taxon>
    </lineage>
</organism>
<dbReference type="EMBL" id="NJHN03000073">
    <property type="protein sequence ID" value="KAH9417785.1"/>
    <property type="molecule type" value="Genomic_DNA"/>
</dbReference>
<dbReference type="InterPro" id="IPR022284">
    <property type="entry name" value="GPAT/DHAPAT"/>
</dbReference>
<comment type="caution">
    <text evidence="1">The sequence shown here is derived from an EMBL/GenBank/DDBJ whole genome shotgun (WGS) entry which is preliminary data.</text>
</comment>
<dbReference type="PANTHER" id="PTHR12563:SF23">
    <property type="entry name" value="BCDNA.GH07066"/>
    <property type="match status" value="1"/>
</dbReference>
<reference evidence="1 2" key="2">
    <citation type="journal article" date="2022" name="Mol. Biol. Evol.">
        <title>Comparative Genomics Reveals Insights into the Divergent Evolution of Astigmatic Mites and Household Pest Adaptations.</title>
        <authorList>
            <person name="Xiong Q."/>
            <person name="Wan A.T."/>
            <person name="Liu X."/>
            <person name="Fung C.S."/>
            <person name="Xiao X."/>
            <person name="Malainual N."/>
            <person name="Hou J."/>
            <person name="Wang L."/>
            <person name="Wang M."/>
            <person name="Yang K.Y."/>
            <person name="Cui Y."/>
            <person name="Leung E.L."/>
            <person name="Nong W."/>
            <person name="Shin S.K."/>
            <person name="Au S.W."/>
            <person name="Jeong K.Y."/>
            <person name="Chew F.T."/>
            <person name="Hui J.H."/>
            <person name="Leung T.F."/>
            <person name="Tungtrongchitr A."/>
            <person name="Zhong N."/>
            <person name="Liu Z."/>
            <person name="Tsui S.K."/>
        </authorList>
    </citation>
    <scope>NUCLEOTIDE SEQUENCE [LARGE SCALE GENOMIC DNA]</scope>
    <source>
        <strain evidence="1">Derp</strain>
    </source>
</reference>
<dbReference type="Proteomes" id="UP000887458">
    <property type="component" value="Unassembled WGS sequence"/>
</dbReference>
<evidence type="ECO:0000313" key="2">
    <source>
        <dbReference type="Proteomes" id="UP000887458"/>
    </source>
</evidence>
<keyword evidence="2" id="KW-1185">Reference proteome</keyword>
<proteinExistence type="predicted"/>
<accession>A0ABQ8J5F3</accession>